<keyword evidence="11" id="KW-1185">Reference proteome</keyword>
<feature type="transmembrane region" description="Helical" evidence="8">
    <location>
        <begin position="288"/>
        <end position="310"/>
    </location>
</feature>
<evidence type="ECO:0000256" key="7">
    <source>
        <dbReference type="ARBA" id="ARBA00023136"/>
    </source>
</evidence>
<accession>A0A0W7YV77</accession>
<feature type="transmembrane region" description="Helical" evidence="8">
    <location>
        <begin position="174"/>
        <end position="195"/>
    </location>
</feature>
<evidence type="ECO:0000256" key="6">
    <source>
        <dbReference type="ARBA" id="ARBA00022989"/>
    </source>
</evidence>
<dbReference type="EMBL" id="CP020121">
    <property type="protein sequence ID" value="AQZ99139.1"/>
    <property type="molecule type" value="Genomic_DNA"/>
</dbReference>
<keyword evidence="4" id="KW-1003">Cell membrane</keyword>
<comment type="similarity">
    <text evidence="2">Belongs to the auxin efflux carrier (TC 2.A.69) family.</text>
</comment>
<dbReference type="Proteomes" id="UP000053300">
    <property type="component" value="Unassembled WGS sequence"/>
</dbReference>
<feature type="transmembrane region" description="Helical" evidence="8">
    <location>
        <begin position="201"/>
        <end position="223"/>
    </location>
</feature>
<evidence type="ECO:0000313" key="11">
    <source>
        <dbReference type="Proteomes" id="UP000053300"/>
    </source>
</evidence>
<dbReference type="KEGG" id="cke:B5M06_13630"/>
<keyword evidence="6 8" id="KW-1133">Transmembrane helix</keyword>
<feature type="transmembrane region" description="Helical" evidence="8">
    <location>
        <begin position="119"/>
        <end position="141"/>
    </location>
</feature>
<accession>A0A1V0BGV4</accession>
<feature type="transmembrane region" description="Helical" evidence="8">
    <location>
        <begin position="66"/>
        <end position="86"/>
    </location>
</feature>
<dbReference type="AlphaFoldDB" id="A0A0W7YV77"/>
<evidence type="ECO:0000256" key="3">
    <source>
        <dbReference type="ARBA" id="ARBA00022448"/>
    </source>
</evidence>
<organism evidence="10 11">
    <name type="scientific">Comamonas kerstersii</name>
    <dbReference type="NCBI Taxonomy" id="225992"/>
    <lineage>
        <taxon>Bacteria</taxon>
        <taxon>Pseudomonadati</taxon>
        <taxon>Pseudomonadota</taxon>
        <taxon>Betaproteobacteria</taxon>
        <taxon>Burkholderiales</taxon>
        <taxon>Comamonadaceae</taxon>
        <taxon>Comamonas</taxon>
    </lineage>
</organism>
<dbReference type="GO" id="GO:0005886">
    <property type="term" value="C:plasma membrane"/>
    <property type="evidence" value="ECO:0007669"/>
    <property type="project" value="UniProtKB-SubCell"/>
</dbReference>
<evidence type="ECO:0000256" key="4">
    <source>
        <dbReference type="ARBA" id="ARBA00022475"/>
    </source>
</evidence>
<evidence type="ECO:0000256" key="8">
    <source>
        <dbReference type="SAM" id="Phobius"/>
    </source>
</evidence>
<keyword evidence="3" id="KW-0813">Transport</keyword>
<dbReference type="InterPro" id="IPR038770">
    <property type="entry name" value="Na+/solute_symporter_sf"/>
</dbReference>
<dbReference type="PANTHER" id="PTHR36838">
    <property type="entry name" value="AUXIN EFFLUX CARRIER FAMILY PROTEIN"/>
    <property type="match status" value="1"/>
</dbReference>
<evidence type="ECO:0000256" key="5">
    <source>
        <dbReference type="ARBA" id="ARBA00022692"/>
    </source>
</evidence>
<feature type="transmembrane region" description="Helical" evidence="8">
    <location>
        <begin position="243"/>
        <end position="268"/>
    </location>
</feature>
<gene>
    <name evidence="10" type="ORF">AS359_08280</name>
    <name evidence="9" type="ORF">B5M06_13630</name>
</gene>
<sequence>MDSPALTALLPVVLIIMSGVLAAKLGWIRATAIRDLSHLVFYVLTPALLFRTMASVRLSELDFKPIVVYFMAAGLVFAGTLLVNGFNTLAATRALGHTFSNNVMIGIPLIGLVLGKEGLVVLLTLISVHALLLLGSGTLILELAQARQHSEAGRSQGLLRTLGQAAKNSVIHPVPLPIIAGLLFAQTGWSIPAVIDKPLQLLGSALGAMALLLVGVTLAYSRIGSLLKPALRMAGVKIVIHPLVFLAVAWCMHLQGIPMVAMALAAALPTGANVLMFAQRYGVAEEEVTASIALGTMCCLVTVPVMLLLISAVQ</sequence>
<feature type="transmembrane region" description="Helical" evidence="8">
    <location>
        <begin position="38"/>
        <end position="54"/>
    </location>
</feature>
<accession>A0A1V3THR1</accession>
<evidence type="ECO:0000313" key="12">
    <source>
        <dbReference type="Proteomes" id="UP000242792"/>
    </source>
</evidence>
<keyword evidence="7 8" id="KW-0472">Membrane</keyword>
<reference evidence="10 11" key="1">
    <citation type="submission" date="2015-12" db="EMBL/GenBank/DDBJ databases">
        <title>Complete genome sequence of a multi-drug resistant strain Acidovorax sp. 12322-1.</title>
        <authorList>
            <person name="Ming D."/>
            <person name="Wang M."/>
            <person name="Hu S."/>
            <person name="Zhou Y."/>
            <person name="Jiang T."/>
        </authorList>
    </citation>
    <scope>NUCLEOTIDE SEQUENCE [LARGE SCALE GENOMIC DNA]</scope>
    <source>
        <strain evidence="10 11">12322-1</strain>
    </source>
</reference>
<dbReference type="Pfam" id="PF03547">
    <property type="entry name" value="Mem_trans"/>
    <property type="match status" value="1"/>
</dbReference>
<dbReference type="OrthoDB" id="8683688at2"/>
<dbReference type="GO" id="GO:0055085">
    <property type="term" value="P:transmembrane transport"/>
    <property type="evidence" value="ECO:0007669"/>
    <property type="project" value="InterPro"/>
</dbReference>
<dbReference type="STRING" id="225992.B5M06_13630"/>
<evidence type="ECO:0000313" key="9">
    <source>
        <dbReference type="EMBL" id="AQZ99139.1"/>
    </source>
</evidence>
<keyword evidence="5 8" id="KW-0812">Transmembrane</keyword>
<evidence type="ECO:0000313" key="10">
    <source>
        <dbReference type="EMBL" id="KUF38868.1"/>
    </source>
</evidence>
<dbReference type="PANTHER" id="PTHR36838:SF1">
    <property type="entry name" value="SLR1864 PROTEIN"/>
    <property type="match status" value="1"/>
</dbReference>
<proteinExistence type="inferred from homology"/>
<dbReference type="GeneID" id="83040357"/>
<evidence type="ECO:0000256" key="1">
    <source>
        <dbReference type="ARBA" id="ARBA00004651"/>
    </source>
</evidence>
<protein>
    <submittedName>
        <fullName evidence="10">Transporter</fullName>
    </submittedName>
</protein>
<reference evidence="9 12" key="2">
    <citation type="submission" date="2017-03" db="EMBL/GenBank/DDBJ databases">
        <title>Rapid Whole Genome Sequencing of Comamonas kerstersii Causing Continuous ambulatory Peritoneal Dialysis-Associated Peritonitis.</title>
        <authorList>
            <person name="Zheng B."/>
        </authorList>
    </citation>
    <scope>NUCLEOTIDE SEQUENCE [LARGE SCALE GENOMIC DNA]</scope>
    <source>
        <strain evidence="9 12">8943</strain>
    </source>
</reference>
<dbReference type="RefSeq" id="WP_054065293.1">
    <property type="nucleotide sequence ID" value="NZ_CAUCIF010000010.1"/>
</dbReference>
<comment type="subcellular location">
    <subcellularLocation>
        <location evidence="1">Cell membrane</location>
        <topology evidence="1">Multi-pass membrane protein</topology>
    </subcellularLocation>
</comment>
<dbReference type="EMBL" id="LPXH01000038">
    <property type="protein sequence ID" value="KUF38868.1"/>
    <property type="molecule type" value="Genomic_DNA"/>
</dbReference>
<name>A0A0W7YV77_9BURK</name>
<evidence type="ECO:0000256" key="2">
    <source>
        <dbReference type="ARBA" id="ARBA00010145"/>
    </source>
</evidence>
<dbReference type="Gene3D" id="1.20.1530.20">
    <property type="match status" value="1"/>
</dbReference>
<dbReference type="Proteomes" id="UP000242792">
    <property type="component" value="Chromosome"/>
</dbReference>
<dbReference type="InterPro" id="IPR004776">
    <property type="entry name" value="Mem_transp_PIN-like"/>
</dbReference>